<organism evidence="2 3">
    <name type="scientific">Bacillus solimangrovi</name>
    <dbReference type="NCBI Taxonomy" id="1305675"/>
    <lineage>
        <taxon>Bacteria</taxon>
        <taxon>Bacillati</taxon>
        <taxon>Bacillota</taxon>
        <taxon>Bacilli</taxon>
        <taxon>Bacillales</taxon>
        <taxon>Bacillaceae</taxon>
        <taxon>Bacillus</taxon>
    </lineage>
</organism>
<gene>
    <name evidence="2" type="ORF">BFG57_01580</name>
</gene>
<dbReference type="SUPFAM" id="SSF53474">
    <property type="entry name" value="alpha/beta-Hydrolases"/>
    <property type="match status" value="1"/>
</dbReference>
<sequence>MSIIEHLETIQTNKHRYIDFGQKYEAIEEYLSYYNLPKEFDYQSGYITSEHEHLYLQRFTPQFSKYKVLLMHGYLDHSGCLNKLIKFLLVQNIEIYTYDIVGHGLSTGEKADVKSFQLYSKHMMDVLDIIGDKVNVVAHSTGGAAVMNFILTNKGNEVEKVVLLAPLVRSANWLPTLIGKGLISPYFSKVNRTFQRNSSDEVFLKFVKEDPLQARALPFSWVNSLQSWQKNFESYSPNNREITVIQGLEDRTVDHYYNVKAIQSKFPKSKIILIENARHQLLNEQFVIRQMVFKHILDELYTS</sequence>
<dbReference type="Gene3D" id="3.40.50.1820">
    <property type="entry name" value="alpha/beta hydrolase"/>
    <property type="match status" value="1"/>
</dbReference>
<dbReference type="InterPro" id="IPR022742">
    <property type="entry name" value="Hydrolase_4"/>
</dbReference>
<dbReference type="Pfam" id="PF12146">
    <property type="entry name" value="Hydrolase_4"/>
    <property type="match status" value="1"/>
</dbReference>
<reference evidence="2 3" key="1">
    <citation type="submission" date="2016-08" db="EMBL/GenBank/DDBJ databases">
        <title>Genome of Bacillus solimangrovi GH2-4.</title>
        <authorList>
            <person name="Lim S."/>
            <person name="Kim B.-C."/>
        </authorList>
    </citation>
    <scope>NUCLEOTIDE SEQUENCE [LARGE SCALE GENOMIC DNA]</scope>
    <source>
        <strain evidence="2 3">GH2-4</strain>
    </source>
</reference>
<accession>A0A1E5LF64</accession>
<dbReference type="STRING" id="1305675.BFG57_01580"/>
<comment type="caution">
    <text evidence="2">The sequence shown here is derived from an EMBL/GenBank/DDBJ whole genome shotgun (WGS) entry which is preliminary data.</text>
</comment>
<dbReference type="PANTHER" id="PTHR11614">
    <property type="entry name" value="PHOSPHOLIPASE-RELATED"/>
    <property type="match status" value="1"/>
</dbReference>
<evidence type="ECO:0000313" key="2">
    <source>
        <dbReference type="EMBL" id="OEH92721.1"/>
    </source>
</evidence>
<protein>
    <recommendedName>
        <fullName evidence="1">Serine aminopeptidase S33 domain-containing protein</fullName>
    </recommendedName>
</protein>
<dbReference type="AlphaFoldDB" id="A0A1E5LF64"/>
<dbReference type="InterPro" id="IPR029058">
    <property type="entry name" value="AB_hydrolase_fold"/>
</dbReference>
<feature type="domain" description="Serine aminopeptidase S33" evidence="1">
    <location>
        <begin position="65"/>
        <end position="285"/>
    </location>
</feature>
<dbReference type="RefSeq" id="WP_069717163.1">
    <property type="nucleotide sequence ID" value="NZ_MJEH01000022.1"/>
</dbReference>
<evidence type="ECO:0000259" key="1">
    <source>
        <dbReference type="Pfam" id="PF12146"/>
    </source>
</evidence>
<dbReference type="Proteomes" id="UP000095209">
    <property type="component" value="Unassembled WGS sequence"/>
</dbReference>
<dbReference type="InterPro" id="IPR051044">
    <property type="entry name" value="MAG_DAG_Lipase"/>
</dbReference>
<keyword evidence="3" id="KW-1185">Reference proteome</keyword>
<dbReference type="OrthoDB" id="5614837at2"/>
<proteinExistence type="predicted"/>
<evidence type="ECO:0000313" key="3">
    <source>
        <dbReference type="Proteomes" id="UP000095209"/>
    </source>
</evidence>
<name>A0A1E5LF64_9BACI</name>
<dbReference type="EMBL" id="MJEH01000022">
    <property type="protein sequence ID" value="OEH92721.1"/>
    <property type="molecule type" value="Genomic_DNA"/>
</dbReference>